<dbReference type="EMBL" id="QRBB01000001">
    <property type="protein sequence ID" value="RDS77959.1"/>
    <property type="molecule type" value="Genomic_DNA"/>
</dbReference>
<evidence type="ECO:0000256" key="9">
    <source>
        <dbReference type="RuleBase" id="RU003357"/>
    </source>
</evidence>
<evidence type="ECO:0000256" key="1">
    <source>
        <dbReference type="ARBA" id="ARBA00004571"/>
    </source>
</evidence>
<keyword evidence="2 8" id="KW-0813">Transport</keyword>
<evidence type="ECO:0000313" key="14">
    <source>
        <dbReference type="Proteomes" id="UP000254101"/>
    </source>
</evidence>
<dbReference type="PANTHER" id="PTHR40980">
    <property type="entry name" value="PLUG DOMAIN-CONTAINING PROTEIN"/>
    <property type="match status" value="1"/>
</dbReference>
<dbReference type="Pfam" id="PF07715">
    <property type="entry name" value="Plug"/>
    <property type="match status" value="1"/>
</dbReference>
<keyword evidence="5 9" id="KW-0798">TonB box</keyword>
<evidence type="ECO:0000256" key="5">
    <source>
        <dbReference type="ARBA" id="ARBA00023077"/>
    </source>
</evidence>
<keyword evidence="4 8" id="KW-0812">Transmembrane</keyword>
<evidence type="ECO:0000256" key="7">
    <source>
        <dbReference type="ARBA" id="ARBA00023237"/>
    </source>
</evidence>
<dbReference type="PROSITE" id="PS52016">
    <property type="entry name" value="TONB_DEPENDENT_REC_3"/>
    <property type="match status" value="1"/>
</dbReference>
<dbReference type="Pfam" id="PF00593">
    <property type="entry name" value="TonB_dep_Rec_b-barrel"/>
    <property type="match status" value="1"/>
</dbReference>
<dbReference type="InterPro" id="IPR039426">
    <property type="entry name" value="TonB-dep_rcpt-like"/>
</dbReference>
<dbReference type="Proteomes" id="UP000254101">
    <property type="component" value="Unassembled WGS sequence"/>
</dbReference>
<feature type="domain" description="TonB-dependent receptor-like beta-barrel" evidence="11">
    <location>
        <begin position="441"/>
        <end position="900"/>
    </location>
</feature>
<dbReference type="AlphaFoldDB" id="A0A395LMT6"/>
<keyword evidence="14" id="KW-1185">Reference proteome</keyword>
<comment type="caution">
    <text evidence="13">The sequence shown here is derived from an EMBL/GenBank/DDBJ whole genome shotgun (WGS) entry which is preliminary data.</text>
</comment>
<keyword evidence="13" id="KW-0675">Receptor</keyword>
<keyword evidence="6 8" id="KW-0472">Membrane</keyword>
<sequence>MLVKPTSLRRTARLLGGAALVALAAAPLAAQTAQETPDEDSAVEDAPVEGAPVEDNVIVVSGYREALERAIDIKRDTIGFSDSIVATDIADFPEQNLSEALQRVPGVTIERDKGLGTRVNVRGLPTEFTHVQINDLATASGSGGRDVEFDMFASELIQTVTVYKSPTAAQEEGGIAGSVAIRTARPFDYSDTRVVGSVEGAYNSISEQVDPQASLLVSNTWGDFGVLLSAAYGQRTNRTDSNSGINFRPISRWTDRGNAQTDQAIAVLERDAGITLDPDDDDQTARVVFLDKVGDRVYLNDQERLGFSGSLQYKPSDDLSVTFDGFIGSYDTAEDEYDAAAYSASSRSTLDTIHEYDDTTLADYGIVVLRDVSYTATQHEFLSKERLNETDYRQFGGELNWSPGDWSIDILGGYSGADKSSDYANLKHVAYAPSRTRYTETGGETIPSDDPNTIDMYNSPASYLFEAYETTYEEISDDKYAAQIDLGRTFDRGGLLGLSAIRIGARYTDKTKERNYGEEKIQGPTRGDSSYVNTRTLADSELQDVIDIVGGKDYQARDLTWAQISNEYARDFFRPDGFVSPFDEGAYYRVEEKTWAAYAMADFDFDLGSVPVFINAGARYVKTDVRSSGYFQIQNPDGSTGYSDDPVSSEGEYDKVLPAINATAELFDGLILRGAASQTLIRPALTDLAYKRTASFNEFRFTDGNPNLKPTYADQWEAGLEYYFGFGGLLAASYFWKNIEGVVQNELTGVVRDVTKYNANGTIDGVYDFDVYQPVNAEGSYDVSGVELVAVLPFGAVVPALEGFGINANVTFLDSSLTGESDLDVPTSPVGLADNVYNVTAFYDSGPVQVRLSYNRKGAYVERIERNMYPVYRDAYGQFDFAASYQVTPNFRLELQAINLTDEATTGYTIDPSFPTTYEFSGSRVSLGLRAQF</sequence>
<evidence type="ECO:0000256" key="2">
    <source>
        <dbReference type="ARBA" id="ARBA00022448"/>
    </source>
</evidence>
<feature type="signal peptide" evidence="10">
    <location>
        <begin position="1"/>
        <end position="29"/>
    </location>
</feature>
<dbReference type="Gene3D" id="2.40.170.20">
    <property type="entry name" value="TonB-dependent receptor, beta-barrel domain"/>
    <property type="match status" value="1"/>
</dbReference>
<organism evidence="13 14">
    <name type="scientific">Alteriqipengyuania lutimaris</name>
    <dbReference type="NCBI Taxonomy" id="1538146"/>
    <lineage>
        <taxon>Bacteria</taxon>
        <taxon>Pseudomonadati</taxon>
        <taxon>Pseudomonadota</taxon>
        <taxon>Alphaproteobacteria</taxon>
        <taxon>Sphingomonadales</taxon>
        <taxon>Erythrobacteraceae</taxon>
        <taxon>Alteriqipengyuania</taxon>
    </lineage>
</organism>
<comment type="subcellular location">
    <subcellularLocation>
        <location evidence="1 8">Cell outer membrane</location>
        <topology evidence="1 8">Multi-pass membrane protein</topology>
    </subcellularLocation>
</comment>
<dbReference type="InterPro" id="IPR000531">
    <property type="entry name" value="Beta-barrel_TonB"/>
</dbReference>
<gene>
    <name evidence="13" type="ORF">DL238_10345</name>
</gene>
<evidence type="ECO:0000256" key="3">
    <source>
        <dbReference type="ARBA" id="ARBA00022452"/>
    </source>
</evidence>
<dbReference type="InterPro" id="IPR037066">
    <property type="entry name" value="Plug_dom_sf"/>
</dbReference>
<dbReference type="CDD" id="cd01347">
    <property type="entry name" value="ligand_gated_channel"/>
    <property type="match status" value="1"/>
</dbReference>
<dbReference type="PANTHER" id="PTHR40980:SF3">
    <property type="entry name" value="TONB-DEPENDENT RECEPTOR-LIKE BETA-BARREL DOMAIN-CONTAINING PROTEIN"/>
    <property type="match status" value="1"/>
</dbReference>
<feature type="domain" description="TonB-dependent receptor plug" evidence="12">
    <location>
        <begin position="74"/>
        <end position="177"/>
    </location>
</feature>
<keyword evidence="10" id="KW-0732">Signal</keyword>
<protein>
    <submittedName>
        <fullName evidence="13">TonB-dependent receptor</fullName>
    </submittedName>
</protein>
<comment type="similarity">
    <text evidence="8 9">Belongs to the TonB-dependent receptor family.</text>
</comment>
<reference evidence="13 14" key="1">
    <citation type="submission" date="2018-07" db="EMBL/GenBank/DDBJ databases">
        <title>Erythrobacter nanhaiensis sp. nov., a novel member of the genus Erythrobacter isolated from the South China Sea.</title>
        <authorList>
            <person name="Chen X."/>
            <person name="Liu J."/>
        </authorList>
    </citation>
    <scope>NUCLEOTIDE SEQUENCE [LARGE SCALE GENOMIC DNA]</scope>
    <source>
        <strain evidence="13 14">S-5</strain>
    </source>
</reference>
<evidence type="ECO:0000313" key="13">
    <source>
        <dbReference type="EMBL" id="RDS77959.1"/>
    </source>
</evidence>
<evidence type="ECO:0000256" key="6">
    <source>
        <dbReference type="ARBA" id="ARBA00023136"/>
    </source>
</evidence>
<dbReference type="InterPro" id="IPR012910">
    <property type="entry name" value="Plug_dom"/>
</dbReference>
<dbReference type="OrthoDB" id="5476657at2"/>
<evidence type="ECO:0000256" key="8">
    <source>
        <dbReference type="PROSITE-ProRule" id="PRU01360"/>
    </source>
</evidence>
<dbReference type="SUPFAM" id="SSF56935">
    <property type="entry name" value="Porins"/>
    <property type="match status" value="1"/>
</dbReference>
<evidence type="ECO:0000256" key="10">
    <source>
        <dbReference type="SAM" id="SignalP"/>
    </source>
</evidence>
<dbReference type="Gene3D" id="2.170.130.10">
    <property type="entry name" value="TonB-dependent receptor, plug domain"/>
    <property type="match status" value="1"/>
</dbReference>
<evidence type="ECO:0000259" key="11">
    <source>
        <dbReference type="Pfam" id="PF00593"/>
    </source>
</evidence>
<accession>A0A395LMT6</accession>
<dbReference type="GO" id="GO:0009279">
    <property type="term" value="C:cell outer membrane"/>
    <property type="evidence" value="ECO:0007669"/>
    <property type="project" value="UniProtKB-SubCell"/>
</dbReference>
<evidence type="ECO:0000256" key="4">
    <source>
        <dbReference type="ARBA" id="ARBA00022692"/>
    </source>
</evidence>
<keyword evidence="3 8" id="KW-1134">Transmembrane beta strand</keyword>
<name>A0A395LMT6_9SPHN</name>
<dbReference type="InterPro" id="IPR010104">
    <property type="entry name" value="TonB_rcpt_bac"/>
</dbReference>
<proteinExistence type="inferred from homology"/>
<feature type="chain" id="PRO_5017398323" evidence="10">
    <location>
        <begin position="30"/>
        <end position="933"/>
    </location>
</feature>
<dbReference type="InterPro" id="IPR036942">
    <property type="entry name" value="Beta-barrel_TonB_sf"/>
</dbReference>
<evidence type="ECO:0000259" key="12">
    <source>
        <dbReference type="Pfam" id="PF07715"/>
    </source>
</evidence>
<dbReference type="NCBIfam" id="TIGR01782">
    <property type="entry name" value="TonB-Xanth-Caul"/>
    <property type="match status" value="1"/>
</dbReference>
<keyword evidence="7 8" id="KW-0998">Cell outer membrane</keyword>